<feature type="domain" description="ATP-grasp" evidence="1">
    <location>
        <begin position="63"/>
        <end position="245"/>
    </location>
</feature>
<evidence type="ECO:0000313" key="2">
    <source>
        <dbReference type="EMBL" id="DAF43902.1"/>
    </source>
</evidence>
<evidence type="ECO:0000259" key="1">
    <source>
        <dbReference type="Pfam" id="PF14243"/>
    </source>
</evidence>
<organism evidence="2">
    <name type="scientific">Myoviridae sp. ctNQV2</name>
    <dbReference type="NCBI Taxonomy" id="2827683"/>
    <lineage>
        <taxon>Viruses</taxon>
        <taxon>Duplodnaviria</taxon>
        <taxon>Heunggongvirae</taxon>
        <taxon>Uroviricota</taxon>
        <taxon>Caudoviricetes</taxon>
    </lineage>
</organism>
<reference evidence="2" key="1">
    <citation type="journal article" date="2021" name="Proc. Natl. Acad. Sci. U.S.A.">
        <title>A Catalog of Tens of Thousands of Viruses from Human Metagenomes Reveals Hidden Associations with Chronic Diseases.</title>
        <authorList>
            <person name="Tisza M.J."/>
            <person name="Buck C.B."/>
        </authorList>
    </citation>
    <scope>NUCLEOTIDE SEQUENCE</scope>
    <source>
        <strain evidence="2">CtNQV2</strain>
    </source>
</reference>
<dbReference type="EMBL" id="BK032510">
    <property type="protein sequence ID" value="DAF43902.1"/>
    <property type="molecule type" value="Genomic_DNA"/>
</dbReference>
<accession>A0A8S5RYQ2</accession>
<proteinExistence type="predicted"/>
<dbReference type="Pfam" id="PF14243">
    <property type="entry name" value="R2K_3"/>
    <property type="match status" value="1"/>
</dbReference>
<protein>
    <submittedName>
        <fullName evidence="2">ATP-grasp domain protein</fullName>
    </submittedName>
</protein>
<dbReference type="InterPro" id="IPR025643">
    <property type="entry name" value="R2K_3"/>
</dbReference>
<sequence length="255" mass="29793">MYYVIQEKLFREENYENLIRTLEKLELDYEIVKLQPNDDNIIIHTDRKDIFPFGAVRMAKIARKYEWNPGSFMNENHDYEVYSKYYGDNLLNADSKIMKVKDVTPHTSFFARPTKDTKAFTGRVFKDKDDWYSFIEKLKLNPNSILTDDTLVQVASVKNILNEIRFWIVKGKIATASVYNVGGNYYLSDIIDNDAYDFVNQMVSLYQVNDTFVMDICLTDNGYKIVECNCTNSAGFYKSDMQKLIMSLEDAFNVN</sequence>
<name>A0A8S5RYQ2_9CAUD</name>